<protein>
    <submittedName>
        <fullName evidence="9">Uncharacterized protein</fullName>
    </submittedName>
</protein>
<keyword evidence="6" id="KW-0511">Multifunctional enzyme</keyword>
<keyword evidence="10" id="KW-1185">Reference proteome</keyword>
<dbReference type="Proteomes" id="UP000037696">
    <property type="component" value="Unassembled WGS sequence"/>
</dbReference>
<evidence type="ECO:0000256" key="4">
    <source>
        <dbReference type="ARBA" id="ARBA00022842"/>
    </source>
</evidence>
<keyword evidence="5" id="KW-0456">Lyase</keyword>
<evidence type="ECO:0000256" key="5">
    <source>
        <dbReference type="ARBA" id="ARBA00023239"/>
    </source>
</evidence>
<keyword evidence="3" id="KW-0479">Metal-binding</keyword>
<dbReference type="GO" id="GO:0046872">
    <property type="term" value="F:metal ion binding"/>
    <property type="evidence" value="ECO:0007669"/>
    <property type="project" value="UniProtKB-KW"/>
</dbReference>
<sequence>MVFGVGQSTNSANLLLLKAFKAAMALSSNAAAIFTTRLLEGHVGQGMDLHWTNQTKVPTEQEYFTMIDGKTGGLFVLVAELMRSEATVNKDLDVSPLMKAVGRFFQVRDDYLNLQDADLLLSIIQRMHACLLQTEPLFRWF</sequence>
<keyword evidence="2" id="KW-0808">Transferase</keyword>
<dbReference type="PROSITE" id="PS00444">
    <property type="entry name" value="POLYPRENYL_SYNTHASE_2"/>
    <property type="match status" value="1"/>
</dbReference>
<dbReference type="PANTHER" id="PTHR12001:SF72">
    <property type="entry name" value="THIJ_PFPI FAMILY PROTEIN (AFU_ORTHOLOGUE AFUA_3G01210)-RELATED"/>
    <property type="match status" value="1"/>
</dbReference>
<organism evidence="9 10">
    <name type="scientific">Penicillium nordicum</name>
    <dbReference type="NCBI Taxonomy" id="229535"/>
    <lineage>
        <taxon>Eukaryota</taxon>
        <taxon>Fungi</taxon>
        <taxon>Dikarya</taxon>
        <taxon>Ascomycota</taxon>
        <taxon>Pezizomycotina</taxon>
        <taxon>Eurotiomycetes</taxon>
        <taxon>Eurotiomycetidae</taxon>
        <taxon>Eurotiales</taxon>
        <taxon>Aspergillaceae</taxon>
        <taxon>Penicillium</taxon>
    </lineage>
</organism>
<dbReference type="InterPro" id="IPR033749">
    <property type="entry name" value="Polyprenyl_synt_CS"/>
</dbReference>
<evidence type="ECO:0000256" key="1">
    <source>
        <dbReference type="ARBA" id="ARBA00004721"/>
    </source>
</evidence>
<comment type="caution">
    <text evidence="9">The sequence shown here is derived from an EMBL/GenBank/DDBJ whole genome shotgun (WGS) entry which is preliminary data.</text>
</comment>
<dbReference type="GO" id="GO:0046165">
    <property type="term" value="P:alcohol biosynthetic process"/>
    <property type="evidence" value="ECO:0007669"/>
    <property type="project" value="UniProtKB-ARBA"/>
</dbReference>
<dbReference type="OrthoDB" id="4367641at2759"/>
<comment type="pathway">
    <text evidence="1">Secondary metabolite biosynthesis; terpenoid biosynthesis.</text>
</comment>
<proteinExistence type="inferred from homology"/>
<evidence type="ECO:0000313" key="9">
    <source>
        <dbReference type="EMBL" id="KOS42471.1"/>
    </source>
</evidence>
<dbReference type="GO" id="GO:0004659">
    <property type="term" value="F:prenyltransferase activity"/>
    <property type="evidence" value="ECO:0007669"/>
    <property type="project" value="InterPro"/>
</dbReference>
<comment type="similarity">
    <text evidence="7">In the C-terminal section; belongs to the FPP/GGPP synthase family.</text>
</comment>
<dbReference type="GO" id="GO:0008299">
    <property type="term" value="P:isoprenoid biosynthetic process"/>
    <property type="evidence" value="ECO:0007669"/>
    <property type="project" value="InterPro"/>
</dbReference>
<dbReference type="Pfam" id="PF00348">
    <property type="entry name" value="polyprenyl_synt"/>
    <property type="match status" value="1"/>
</dbReference>
<reference evidence="9 10" key="1">
    <citation type="submission" date="2015-08" db="EMBL/GenBank/DDBJ databases">
        <title>Genome sequencing of Penicillium nordicum.</title>
        <authorList>
            <person name="Nguyen H.D."/>
            <person name="Seifert K.A."/>
        </authorList>
    </citation>
    <scope>NUCLEOTIDE SEQUENCE [LARGE SCALE GENOMIC DNA]</scope>
    <source>
        <strain evidence="9 10">DAOMC 185683</strain>
    </source>
</reference>
<dbReference type="Gene3D" id="1.10.600.10">
    <property type="entry name" value="Farnesyl Diphosphate Synthase"/>
    <property type="match status" value="1"/>
</dbReference>
<name>A0A0M8P7T4_9EURO</name>
<evidence type="ECO:0000256" key="8">
    <source>
        <dbReference type="ARBA" id="ARBA00038372"/>
    </source>
</evidence>
<evidence type="ECO:0000256" key="6">
    <source>
        <dbReference type="ARBA" id="ARBA00023268"/>
    </source>
</evidence>
<accession>A0A0M8P7T4</accession>
<dbReference type="EMBL" id="LHQQ01000105">
    <property type="protein sequence ID" value="KOS42471.1"/>
    <property type="molecule type" value="Genomic_DNA"/>
</dbReference>
<evidence type="ECO:0000313" key="10">
    <source>
        <dbReference type="Proteomes" id="UP000037696"/>
    </source>
</evidence>
<dbReference type="STRING" id="229535.A0A0M8P7T4"/>
<dbReference type="InterPro" id="IPR008949">
    <property type="entry name" value="Isoprenoid_synthase_dom_sf"/>
</dbReference>
<dbReference type="InterPro" id="IPR000092">
    <property type="entry name" value="Polyprenyl_synt"/>
</dbReference>
<dbReference type="PANTHER" id="PTHR12001">
    <property type="entry name" value="GERANYLGERANYL PYROPHOSPHATE SYNTHASE"/>
    <property type="match status" value="1"/>
</dbReference>
<evidence type="ECO:0000256" key="3">
    <source>
        <dbReference type="ARBA" id="ARBA00022723"/>
    </source>
</evidence>
<keyword evidence="4" id="KW-0460">Magnesium</keyword>
<dbReference type="GO" id="GO:0016829">
    <property type="term" value="F:lyase activity"/>
    <property type="evidence" value="ECO:0007669"/>
    <property type="project" value="UniProtKB-KW"/>
</dbReference>
<evidence type="ECO:0000256" key="7">
    <source>
        <dbReference type="ARBA" id="ARBA00038363"/>
    </source>
</evidence>
<dbReference type="SUPFAM" id="SSF48576">
    <property type="entry name" value="Terpenoid synthases"/>
    <property type="match status" value="1"/>
</dbReference>
<gene>
    <name evidence="9" type="ORF">ACN38_g6659</name>
</gene>
<evidence type="ECO:0000256" key="2">
    <source>
        <dbReference type="ARBA" id="ARBA00022679"/>
    </source>
</evidence>
<dbReference type="GO" id="GO:0043386">
    <property type="term" value="P:mycotoxin biosynthetic process"/>
    <property type="evidence" value="ECO:0007669"/>
    <property type="project" value="UniProtKB-ARBA"/>
</dbReference>
<comment type="similarity">
    <text evidence="8">In the N-terminal section; belongs to the terpene synthase family.</text>
</comment>
<dbReference type="AlphaFoldDB" id="A0A0M8P7T4"/>